<name>A0A8J7Y4Z0_9EURY</name>
<keyword evidence="1" id="KW-0812">Transmembrane</keyword>
<feature type="transmembrane region" description="Helical" evidence="1">
    <location>
        <begin position="83"/>
        <end position="103"/>
    </location>
</feature>
<dbReference type="Pfam" id="PF07853">
    <property type="entry name" value="DUF1648"/>
    <property type="match status" value="1"/>
</dbReference>
<keyword evidence="1" id="KW-1133">Transmembrane helix</keyword>
<evidence type="ECO:0000259" key="2">
    <source>
        <dbReference type="Pfam" id="PF07853"/>
    </source>
</evidence>
<dbReference type="OrthoDB" id="102247at2157"/>
<proteinExistence type="predicted"/>
<dbReference type="Proteomes" id="UP000766550">
    <property type="component" value="Unassembled WGS sequence"/>
</dbReference>
<dbReference type="EMBL" id="JAHQXF010000001">
    <property type="protein sequence ID" value="MBV0924332.1"/>
    <property type="molecule type" value="Genomic_DNA"/>
</dbReference>
<dbReference type="PANTHER" id="PTHR37810:SF5">
    <property type="entry name" value="IMMUNITY PROTEIN SDPI"/>
    <property type="match status" value="1"/>
</dbReference>
<accession>A0A8J7Y4Z0</accession>
<feature type="transmembrane region" description="Helical" evidence="1">
    <location>
        <begin position="109"/>
        <end position="130"/>
    </location>
</feature>
<sequence length="138" mass="14508">MRLDRRTVSVSALLIALTALAGVVLYPRLPAKVAIHFSASGTPDNYVSKAVAVTLLPALMLATLCLIEVAMRADPPDDPRTGAVVTVATMALMAAVHGLVLAWNLSYPVPFDLVLLGVAVWTVAVCGYAVRREGLNLG</sequence>
<feature type="transmembrane region" description="Helical" evidence="1">
    <location>
        <begin position="7"/>
        <end position="26"/>
    </location>
</feature>
<dbReference type="GO" id="GO:0009636">
    <property type="term" value="P:response to toxic substance"/>
    <property type="evidence" value="ECO:0007669"/>
    <property type="project" value="TreeGrafter"/>
</dbReference>
<reference evidence="3 4" key="1">
    <citation type="submission" date="2021-06" db="EMBL/GenBank/DDBJ databases">
        <title>New haloarchaea isolates fom saline soil.</title>
        <authorList>
            <person name="Duran-Viseras A."/>
            <person name="Sanchez-Porro C.S."/>
            <person name="Ventosa A."/>
        </authorList>
    </citation>
    <scope>NUCLEOTIDE SEQUENCE [LARGE SCALE GENOMIC DNA]</scope>
    <source>
        <strain evidence="3 4">JCM 183640</strain>
    </source>
</reference>
<keyword evidence="4" id="KW-1185">Reference proteome</keyword>
<evidence type="ECO:0000313" key="4">
    <source>
        <dbReference type="Proteomes" id="UP000766550"/>
    </source>
</evidence>
<dbReference type="AlphaFoldDB" id="A0A8J7Y4Z0"/>
<feature type="domain" description="DUF1648" evidence="2">
    <location>
        <begin position="13"/>
        <end position="61"/>
    </location>
</feature>
<gene>
    <name evidence="3" type="ORF">KTS45_08970</name>
</gene>
<evidence type="ECO:0000256" key="1">
    <source>
        <dbReference type="SAM" id="Phobius"/>
    </source>
</evidence>
<protein>
    <submittedName>
        <fullName evidence="3">DUF1648 domain-containing protein</fullName>
    </submittedName>
</protein>
<dbReference type="PANTHER" id="PTHR37810">
    <property type="entry name" value="IMMUNITY PROTEIN SDPI"/>
    <property type="match status" value="1"/>
</dbReference>
<organism evidence="3 4">
    <name type="scientific">Haloarcula limicola</name>
    <dbReference type="NCBI Taxonomy" id="1429915"/>
    <lineage>
        <taxon>Archaea</taxon>
        <taxon>Methanobacteriati</taxon>
        <taxon>Methanobacteriota</taxon>
        <taxon>Stenosarchaea group</taxon>
        <taxon>Halobacteria</taxon>
        <taxon>Halobacteriales</taxon>
        <taxon>Haloarculaceae</taxon>
        <taxon>Haloarcula</taxon>
    </lineage>
</organism>
<dbReference type="RefSeq" id="WP_162317392.1">
    <property type="nucleotide sequence ID" value="NZ_JAHQXF010000001.1"/>
</dbReference>
<feature type="transmembrane region" description="Helical" evidence="1">
    <location>
        <begin position="46"/>
        <end position="71"/>
    </location>
</feature>
<keyword evidence="1" id="KW-0472">Membrane</keyword>
<evidence type="ECO:0000313" key="3">
    <source>
        <dbReference type="EMBL" id="MBV0924332.1"/>
    </source>
</evidence>
<comment type="caution">
    <text evidence="3">The sequence shown here is derived from an EMBL/GenBank/DDBJ whole genome shotgun (WGS) entry which is preliminary data.</text>
</comment>
<dbReference type="InterPro" id="IPR012867">
    <property type="entry name" value="DUF1648"/>
</dbReference>